<name>A0A2N9JM50_9ACTN</name>
<reference evidence="2 3" key="1">
    <citation type="submission" date="2018-02" db="EMBL/GenBank/DDBJ databases">
        <authorList>
            <person name="Cohen D.B."/>
            <person name="Kent A.D."/>
        </authorList>
    </citation>
    <scope>NUCLEOTIDE SEQUENCE [LARGE SCALE GENOMIC DNA]</scope>
    <source>
        <strain evidence="2">1</strain>
    </source>
</reference>
<sequence>MRRLYLAAIAYATLGLAGGLFYREITHARDFTGNTQLAVVHTHFLALGLLVMLIVLALDATIGLSGSRWFSWFFTTYNVGLLITAAAMTWHGLLQVFGQDAGPAIAGIAGLGHILLTIGIGCLLACLDKPLRTRLTATKEN</sequence>
<evidence type="ECO:0000313" key="2">
    <source>
        <dbReference type="EMBL" id="SPD88449.1"/>
    </source>
</evidence>
<protein>
    <submittedName>
        <fullName evidence="2">Zn-dependent alcohol dehydrogenase</fullName>
    </submittedName>
</protein>
<dbReference type="InterPro" id="IPR021299">
    <property type="entry name" value="DUF2871"/>
</dbReference>
<dbReference type="Proteomes" id="UP000238164">
    <property type="component" value="Chromosome 1"/>
</dbReference>
<feature type="transmembrane region" description="Helical" evidence="1">
    <location>
        <begin position="105"/>
        <end position="127"/>
    </location>
</feature>
<organism evidence="2 3">
    <name type="scientific">Micropruina glycogenica</name>
    <dbReference type="NCBI Taxonomy" id="75385"/>
    <lineage>
        <taxon>Bacteria</taxon>
        <taxon>Bacillati</taxon>
        <taxon>Actinomycetota</taxon>
        <taxon>Actinomycetes</taxon>
        <taxon>Propionibacteriales</taxon>
        <taxon>Nocardioidaceae</taxon>
        <taxon>Micropruina</taxon>
    </lineage>
</organism>
<gene>
    <name evidence="2" type="ORF">MPLG2_3419</name>
</gene>
<dbReference type="KEGG" id="mgg:MPLG2_3419"/>
<dbReference type="OrthoDB" id="1644899at2"/>
<keyword evidence="1" id="KW-0812">Transmembrane</keyword>
<proteinExistence type="predicted"/>
<feature type="transmembrane region" description="Helical" evidence="1">
    <location>
        <begin position="38"/>
        <end position="58"/>
    </location>
</feature>
<dbReference type="AlphaFoldDB" id="A0A2N9JM50"/>
<evidence type="ECO:0000313" key="3">
    <source>
        <dbReference type="Proteomes" id="UP000238164"/>
    </source>
</evidence>
<keyword evidence="1" id="KW-0472">Membrane</keyword>
<dbReference type="EMBL" id="LT985188">
    <property type="protein sequence ID" value="SPD88449.1"/>
    <property type="molecule type" value="Genomic_DNA"/>
</dbReference>
<accession>A0A2N9JM50</accession>
<keyword evidence="3" id="KW-1185">Reference proteome</keyword>
<dbReference type="Pfam" id="PF11070">
    <property type="entry name" value="DUF2871"/>
    <property type="match status" value="1"/>
</dbReference>
<keyword evidence="1" id="KW-1133">Transmembrane helix</keyword>
<dbReference type="RefSeq" id="WP_105186957.1">
    <property type="nucleotide sequence ID" value="NZ_BAAAGO010000001.1"/>
</dbReference>
<feature type="transmembrane region" description="Helical" evidence="1">
    <location>
        <begin position="70"/>
        <end position="93"/>
    </location>
</feature>
<evidence type="ECO:0000256" key="1">
    <source>
        <dbReference type="SAM" id="Phobius"/>
    </source>
</evidence>